<name>A0ABS8RSL7_DATST</name>
<protein>
    <submittedName>
        <fullName evidence="2">Uncharacterized protein</fullName>
    </submittedName>
</protein>
<feature type="compositionally biased region" description="Polar residues" evidence="1">
    <location>
        <begin position="298"/>
        <end position="314"/>
    </location>
</feature>
<dbReference type="PANTHER" id="PTHR34418:SF3">
    <property type="entry name" value="NUCLEAR PORE COMPLEX PROTEIN NUP214"/>
    <property type="match status" value="1"/>
</dbReference>
<feature type="region of interest" description="Disordered" evidence="1">
    <location>
        <begin position="169"/>
        <end position="198"/>
    </location>
</feature>
<reference evidence="2 3" key="1">
    <citation type="journal article" date="2021" name="BMC Genomics">
        <title>Datura genome reveals duplications of psychoactive alkaloid biosynthetic genes and high mutation rate following tissue culture.</title>
        <authorList>
            <person name="Rajewski A."/>
            <person name="Carter-House D."/>
            <person name="Stajich J."/>
            <person name="Litt A."/>
        </authorList>
    </citation>
    <scope>NUCLEOTIDE SEQUENCE [LARGE SCALE GENOMIC DNA]</scope>
    <source>
        <strain evidence="2">AR-01</strain>
    </source>
</reference>
<dbReference type="InterPro" id="IPR044694">
    <property type="entry name" value="NUP214"/>
</dbReference>
<gene>
    <name evidence="2" type="ORF">HAX54_001335</name>
</gene>
<keyword evidence="3" id="KW-1185">Reference proteome</keyword>
<feature type="region of interest" description="Disordered" evidence="1">
    <location>
        <begin position="258"/>
        <end position="314"/>
    </location>
</feature>
<accession>A0ABS8RSL7</accession>
<dbReference type="EMBL" id="JACEIK010000105">
    <property type="protein sequence ID" value="MCD7449766.1"/>
    <property type="molecule type" value="Genomic_DNA"/>
</dbReference>
<evidence type="ECO:0000313" key="3">
    <source>
        <dbReference type="Proteomes" id="UP000823775"/>
    </source>
</evidence>
<evidence type="ECO:0000256" key="1">
    <source>
        <dbReference type="SAM" id="MobiDB-lite"/>
    </source>
</evidence>
<dbReference type="PANTHER" id="PTHR34418">
    <property type="entry name" value="NUCLEAR PORE COMPLEX PROTEIN NUP214 ISOFORM X1"/>
    <property type="match status" value="1"/>
</dbReference>
<dbReference type="Gene3D" id="2.130.10.10">
    <property type="entry name" value="YVTN repeat-like/Quinoprotein amine dehydrogenase"/>
    <property type="match status" value="1"/>
</dbReference>
<dbReference type="Proteomes" id="UP000823775">
    <property type="component" value="Unassembled WGS sequence"/>
</dbReference>
<feature type="non-terminal residue" evidence="2">
    <location>
        <position position="1"/>
    </location>
</feature>
<feature type="compositionally biased region" description="Polar residues" evidence="1">
    <location>
        <begin position="178"/>
        <end position="194"/>
    </location>
</feature>
<evidence type="ECO:0000313" key="2">
    <source>
        <dbReference type="EMBL" id="MCD7449766.1"/>
    </source>
</evidence>
<organism evidence="2 3">
    <name type="scientific">Datura stramonium</name>
    <name type="common">Jimsonweed</name>
    <name type="synonym">Common thornapple</name>
    <dbReference type="NCBI Taxonomy" id="4076"/>
    <lineage>
        <taxon>Eukaryota</taxon>
        <taxon>Viridiplantae</taxon>
        <taxon>Streptophyta</taxon>
        <taxon>Embryophyta</taxon>
        <taxon>Tracheophyta</taxon>
        <taxon>Spermatophyta</taxon>
        <taxon>Magnoliopsida</taxon>
        <taxon>eudicotyledons</taxon>
        <taxon>Gunneridae</taxon>
        <taxon>Pentapetalae</taxon>
        <taxon>asterids</taxon>
        <taxon>lamiids</taxon>
        <taxon>Solanales</taxon>
        <taxon>Solanaceae</taxon>
        <taxon>Solanoideae</taxon>
        <taxon>Datureae</taxon>
        <taxon>Datura</taxon>
    </lineage>
</organism>
<proteinExistence type="predicted"/>
<comment type="caution">
    <text evidence="2">The sequence shown here is derived from an EMBL/GenBank/DDBJ whole genome shotgun (WGS) entry which is preliminary data.</text>
</comment>
<feature type="compositionally biased region" description="Basic and acidic residues" evidence="1">
    <location>
        <begin position="266"/>
        <end position="278"/>
    </location>
</feature>
<dbReference type="InterPro" id="IPR015943">
    <property type="entry name" value="WD40/YVTN_repeat-like_dom_sf"/>
</dbReference>
<sequence length="495" mass="53549">QLAFVANRKNLDQHILLFGWSVGDAKNEAALIEILNDNWSPKIEAQDSGDEILILGLAIDKVSQNGEIKLLLGEEEKEVSPCCLLLCLTNDGRLSIFHFASATAASVSSQSTDFEDKNDTFIVASSQDVLVESSSARKQINQVDSGLQPHEIDRGHKILSASAQSSAAEKFSSEEATKTTNQNQGTNLEPSASKTPVPVDAGHVNKFRTQEAQKVAEVVKPGTISFSGNSLGNFTIPSIGTSAGTGSVTELPVKITSTGFSTAPSHSRELHISSKSDETPSSTPFTGIPRRTFDSSDRNSSSANETAGTSVSIGSFKQRTMAGAGNIESLPAFPGSRLQSQKGFLSEPSKPHFTKETCEGIQSKKFHDVEEMARKLDSLLEGIEGEGGFRDASIHAHRSSVLALEEGMESVSEKCRIWRVSFHIHSLSHLISGLLVEKCIKSIRNRSSMRIDTENNFLDFLLSRGSQKEVFVIILDKFGDVLSNICISDTLFLSK</sequence>